<keyword evidence="4 9" id="KW-0418">Kinase</keyword>
<evidence type="ECO:0000256" key="4">
    <source>
        <dbReference type="ARBA" id="ARBA00022777"/>
    </source>
</evidence>
<dbReference type="Pfam" id="PF07005">
    <property type="entry name" value="SBD_N"/>
    <property type="match status" value="1"/>
</dbReference>
<reference evidence="9 10" key="1">
    <citation type="submission" date="2018-10" db="EMBL/GenBank/DDBJ databases">
        <authorList>
            <person name="Zhang X."/>
        </authorList>
    </citation>
    <scope>NUCLEOTIDE SEQUENCE [LARGE SCALE GENOMIC DNA]</scope>
    <source>
        <strain evidence="9 10">SK-G1</strain>
    </source>
</reference>
<dbReference type="Gene3D" id="3.40.50.10840">
    <property type="entry name" value="Putative sugar-binding, N-terminal domain"/>
    <property type="match status" value="1"/>
</dbReference>
<keyword evidence="3" id="KW-0547">Nucleotide-binding</keyword>
<dbReference type="EMBL" id="CP033169">
    <property type="protein sequence ID" value="AYO31084.1"/>
    <property type="molecule type" value="Genomic_DNA"/>
</dbReference>
<keyword evidence="10" id="KW-1185">Reference proteome</keyword>
<dbReference type="InterPro" id="IPR010737">
    <property type="entry name" value="4-carb_acid_sugar_kinase_N"/>
</dbReference>
<dbReference type="SUPFAM" id="SSF142764">
    <property type="entry name" value="YgbK-like"/>
    <property type="match status" value="1"/>
</dbReference>
<sequence>MEKLCIIADDLTGATDTGVQFSKFGISTAVVFNYLTIKDLTFDFDIVSINAGTRNIDREVAYSRVKDIVRTLRDMNFKLYYKKIDSTLRGQPDVEIEAMLDELGFDMAFIVPSFPANGRKVENGYLYIQKNPGKNKNNFHPIGFVPDIFKNKKDKPLSLIEIEDVRKGASNLKQKIDELRKLKKQIFVIDAVTNDDLMNIAIAVKDYATRSVIAGSAGLASCIPLMWDMVKEYRQYPGGKPILFLAGTRNMVTAEQIKTFTAFSSVKVVEMNSEEIIKGKNDEELNRVTDETKKALHEGKIVVVAIDSLLKSQKEIYNQEISSENAKKVAKSFGVVAKNIVSDKLIKALVVTGGDVAINVFDAMEAKGIILENEILPGIPVGRLIGGEFDGLHVVTKAGGFGDKDSFINIANYINTGGEKLK</sequence>
<name>A0A3G2R691_9FIRM</name>
<dbReference type="InterPro" id="IPR031475">
    <property type="entry name" value="NBD_C"/>
</dbReference>
<comment type="similarity">
    <text evidence="1">Belongs to the four-carbon acid sugar kinase family.</text>
</comment>
<dbReference type="AlphaFoldDB" id="A0A3G2R691"/>
<evidence type="ECO:0000313" key="10">
    <source>
        <dbReference type="Proteomes" id="UP000280960"/>
    </source>
</evidence>
<evidence type="ECO:0000256" key="5">
    <source>
        <dbReference type="ARBA" id="ARBA00022840"/>
    </source>
</evidence>
<evidence type="ECO:0000259" key="7">
    <source>
        <dbReference type="Pfam" id="PF07005"/>
    </source>
</evidence>
<evidence type="ECO:0000313" key="9">
    <source>
        <dbReference type="EMBL" id="AYO31084.1"/>
    </source>
</evidence>
<keyword evidence="6" id="KW-0119">Carbohydrate metabolism</keyword>
<evidence type="ECO:0000256" key="1">
    <source>
        <dbReference type="ARBA" id="ARBA00005715"/>
    </source>
</evidence>
<evidence type="ECO:0000256" key="3">
    <source>
        <dbReference type="ARBA" id="ARBA00022741"/>
    </source>
</evidence>
<dbReference type="InterPro" id="IPR037051">
    <property type="entry name" value="4-carb_acid_sugar_kinase_N_sf"/>
</dbReference>
<dbReference type="GO" id="GO:0016301">
    <property type="term" value="F:kinase activity"/>
    <property type="evidence" value="ECO:0007669"/>
    <property type="project" value="UniProtKB-KW"/>
</dbReference>
<dbReference type="Proteomes" id="UP000280960">
    <property type="component" value="Chromosome"/>
</dbReference>
<gene>
    <name evidence="9" type="ORF">D2962_11170</name>
</gene>
<evidence type="ECO:0000259" key="8">
    <source>
        <dbReference type="Pfam" id="PF17042"/>
    </source>
</evidence>
<protein>
    <submittedName>
        <fullName evidence="9">Four-carbon acid sugar kinase family protein</fullName>
    </submittedName>
</protein>
<accession>A0A3G2R691</accession>
<evidence type="ECO:0000256" key="6">
    <source>
        <dbReference type="ARBA" id="ARBA00023277"/>
    </source>
</evidence>
<organism evidence="9 10">
    <name type="scientific">Biomaibacter acetigenes</name>
    <dbReference type="NCBI Taxonomy" id="2316383"/>
    <lineage>
        <taxon>Bacteria</taxon>
        <taxon>Bacillati</taxon>
        <taxon>Bacillota</taxon>
        <taxon>Clostridia</taxon>
        <taxon>Thermosediminibacterales</taxon>
        <taxon>Tepidanaerobacteraceae</taxon>
        <taxon>Biomaibacter</taxon>
    </lineage>
</organism>
<proteinExistence type="inferred from homology"/>
<keyword evidence="2" id="KW-0808">Transferase</keyword>
<dbReference type="InterPro" id="IPR042213">
    <property type="entry name" value="NBD_C_sf"/>
</dbReference>
<dbReference type="Pfam" id="PF17042">
    <property type="entry name" value="NBD_C"/>
    <property type="match status" value="1"/>
</dbReference>
<feature type="domain" description="Four-carbon acid sugar kinase nucleotide binding" evidence="8">
    <location>
        <begin position="243"/>
        <end position="407"/>
    </location>
</feature>
<evidence type="ECO:0000256" key="2">
    <source>
        <dbReference type="ARBA" id="ARBA00022679"/>
    </source>
</evidence>
<dbReference type="Gene3D" id="3.40.980.20">
    <property type="entry name" value="Four-carbon acid sugar kinase, nucleotide binding domain"/>
    <property type="match status" value="1"/>
</dbReference>
<keyword evidence="5" id="KW-0067">ATP-binding</keyword>
<dbReference type="KEGG" id="bacg:D2962_11170"/>
<dbReference type="RefSeq" id="WP_122015009.1">
    <property type="nucleotide sequence ID" value="NZ_CP033169.1"/>
</dbReference>
<feature type="domain" description="Four-carbon acid sugar kinase N-terminal" evidence="7">
    <location>
        <begin position="4"/>
        <end position="221"/>
    </location>
</feature>
<dbReference type="GO" id="GO:0005524">
    <property type="term" value="F:ATP binding"/>
    <property type="evidence" value="ECO:0007669"/>
    <property type="project" value="UniProtKB-KW"/>
</dbReference>